<evidence type="ECO:0000313" key="3">
    <source>
        <dbReference type="EMBL" id="GAA5482866.1"/>
    </source>
</evidence>
<accession>A0ABP9UR70</accession>
<dbReference type="Proteomes" id="UP001476282">
    <property type="component" value="Unassembled WGS sequence"/>
</dbReference>
<dbReference type="EMBL" id="BAABRI010000010">
    <property type="protein sequence ID" value="GAA5482866.1"/>
    <property type="molecule type" value="Genomic_DNA"/>
</dbReference>
<evidence type="ECO:0000313" key="4">
    <source>
        <dbReference type="Proteomes" id="UP001476282"/>
    </source>
</evidence>
<dbReference type="PROSITE" id="PS51257">
    <property type="entry name" value="PROKAR_LIPOPROTEIN"/>
    <property type="match status" value="1"/>
</dbReference>
<evidence type="ECO:0000256" key="1">
    <source>
        <dbReference type="SAM" id="SignalP"/>
    </source>
</evidence>
<feature type="domain" description="PDZ" evidence="2">
    <location>
        <begin position="29"/>
        <end position="122"/>
    </location>
</feature>
<dbReference type="RefSeq" id="WP_353566994.1">
    <property type="nucleotide sequence ID" value="NZ_BAABRI010000010.1"/>
</dbReference>
<dbReference type="Gene3D" id="2.30.42.10">
    <property type="match status" value="1"/>
</dbReference>
<dbReference type="InterPro" id="IPR036034">
    <property type="entry name" value="PDZ_sf"/>
</dbReference>
<keyword evidence="4" id="KW-1185">Reference proteome</keyword>
<dbReference type="Pfam" id="PF13180">
    <property type="entry name" value="PDZ_2"/>
    <property type="match status" value="1"/>
</dbReference>
<name>A0ABP9UR70_9BACT</name>
<feature type="signal peptide" evidence="1">
    <location>
        <begin position="1"/>
        <end position="19"/>
    </location>
</feature>
<dbReference type="PROSITE" id="PS50106">
    <property type="entry name" value="PDZ"/>
    <property type="match status" value="1"/>
</dbReference>
<feature type="chain" id="PRO_5045084536" description="PDZ domain-containing protein" evidence="1">
    <location>
        <begin position="20"/>
        <end position="252"/>
    </location>
</feature>
<reference evidence="3 4" key="1">
    <citation type="submission" date="2024-02" db="EMBL/GenBank/DDBJ databases">
        <title>Haloferula sargassicola NBRC 104335.</title>
        <authorList>
            <person name="Ichikawa N."/>
            <person name="Katano-Makiyama Y."/>
            <person name="Hidaka K."/>
        </authorList>
    </citation>
    <scope>NUCLEOTIDE SEQUENCE [LARGE SCALE GENOMIC DNA]</scope>
    <source>
        <strain evidence="3 4">NBRC 104335</strain>
    </source>
</reference>
<gene>
    <name evidence="3" type="ORF">Hsar01_02091</name>
</gene>
<sequence length="252" mass="27116">MKLAGYFVALFAAVAACQAQETPARETPAVSTEAAKEAAWIGFSVAPLVPEVRAHAPDVPEGVGFLVRQVFDGGPAAKAGVRPYDIVWKLDDQLLVNEAQLATLLRLREPGETVNLAVVRSGQQETVALVLQPKPETGGDSPVSPPEIGRTAPGESGMPWRMVFPQPSLAVKSNNDGSTAEVTKDDDGYLVVIRDADSKVIYNGRVLGEGAAVPESWKESVERLVRVLRRTEERDARLRHPRPRVISPPAGE</sequence>
<dbReference type="InterPro" id="IPR001478">
    <property type="entry name" value="PDZ"/>
</dbReference>
<evidence type="ECO:0000259" key="2">
    <source>
        <dbReference type="PROSITE" id="PS50106"/>
    </source>
</evidence>
<protein>
    <recommendedName>
        <fullName evidence="2">PDZ domain-containing protein</fullName>
    </recommendedName>
</protein>
<organism evidence="3 4">
    <name type="scientific">Haloferula sargassicola</name>
    <dbReference type="NCBI Taxonomy" id="490096"/>
    <lineage>
        <taxon>Bacteria</taxon>
        <taxon>Pseudomonadati</taxon>
        <taxon>Verrucomicrobiota</taxon>
        <taxon>Verrucomicrobiia</taxon>
        <taxon>Verrucomicrobiales</taxon>
        <taxon>Verrucomicrobiaceae</taxon>
        <taxon>Haloferula</taxon>
    </lineage>
</organism>
<proteinExistence type="predicted"/>
<dbReference type="SUPFAM" id="SSF50156">
    <property type="entry name" value="PDZ domain-like"/>
    <property type="match status" value="1"/>
</dbReference>
<comment type="caution">
    <text evidence="3">The sequence shown here is derived from an EMBL/GenBank/DDBJ whole genome shotgun (WGS) entry which is preliminary data.</text>
</comment>
<dbReference type="SMART" id="SM00228">
    <property type="entry name" value="PDZ"/>
    <property type="match status" value="1"/>
</dbReference>
<keyword evidence="1" id="KW-0732">Signal</keyword>